<keyword evidence="2" id="KW-1133">Transmembrane helix</keyword>
<evidence type="ECO:0000256" key="1">
    <source>
        <dbReference type="SAM" id="MobiDB-lite"/>
    </source>
</evidence>
<reference evidence="4 5" key="1">
    <citation type="journal article" date="2024" name="Commun. Biol.">
        <title>Comparative genomic analysis of thermophilic fungi reveals convergent evolutionary adaptations and gene losses.</title>
        <authorList>
            <person name="Steindorff A.S."/>
            <person name="Aguilar-Pontes M.V."/>
            <person name="Robinson A.J."/>
            <person name="Andreopoulos B."/>
            <person name="LaButti K."/>
            <person name="Kuo A."/>
            <person name="Mondo S."/>
            <person name="Riley R."/>
            <person name="Otillar R."/>
            <person name="Haridas S."/>
            <person name="Lipzen A."/>
            <person name="Grimwood J."/>
            <person name="Schmutz J."/>
            <person name="Clum A."/>
            <person name="Reid I.D."/>
            <person name="Moisan M.C."/>
            <person name="Butler G."/>
            <person name="Nguyen T.T.M."/>
            <person name="Dewar K."/>
            <person name="Conant G."/>
            <person name="Drula E."/>
            <person name="Henrissat B."/>
            <person name="Hansel C."/>
            <person name="Singer S."/>
            <person name="Hutchinson M.I."/>
            <person name="de Vries R.P."/>
            <person name="Natvig D.O."/>
            <person name="Powell A.J."/>
            <person name="Tsang A."/>
            <person name="Grigoriev I.V."/>
        </authorList>
    </citation>
    <scope>NUCLEOTIDE SEQUENCE [LARGE SCALE GENOMIC DNA]</scope>
    <source>
        <strain evidence="4 5">ATCC 24622</strain>
    </source>
</reference>
<accession>A0ABR3UZZ5</accession>
<dbReference type="Proteomes" id="UP001586593">
    <property type="component" value="Unassembled WGS sequence"/>
</dbReference>
<feature type="compositionally biased region" description="Polar residues" evidence="1">
    <location>
        <begin position="122"/>
        <end position="131"/>
    </location>
</feature>
<proteinExistence type="predicted"/>
<feature type="compositionally biased region" description="Acidic residues" evidence="1">
    <location>
        <begin position="101"/>
        <end position="115"/>
    </location>
</feature>
<evidence type="ECO:0000313" key="5">
    <source>
        <dbReference type="Proteomes" id="UP001586593"/>
    </source>
</evidence>
<gene>
    <name evidence="4" type="ORF">VTK73DRAFT_6291</name>
</gene>
<keyword evidence="2" id="KW-0472">Membrane</keyword>
<keyword evidence="5" id="KW-1185">Reference proteome</keyword>
<organism evidence="4 5">
    <name type="scientific">Phialemonium thermophilum</name>
    <dbReference type="NCBI Taxonomy" id="223376"/>
    <lineage>
        <taxon>Eukaryota</taxon>
        <taxon>Fungi</taxon>
        <taxon>Dikarya</taxon>
        <taxon>Ascomycota</taxon>
        <taxon>Pezizomycotina</taxon>
        <taxon>Sordariomycetes</taxon>
        <taxon>Sordariomycetidae</taxon>
        <taxon>Cephalothecales</taxon>
        <taxon>Cephalothecaceae</taxon>
        <taxon>Phialemonium</taxon>
    </lineage>
</organism>
<evidence type="ECO:0000313" key="4">
    <source>
        <dbReference type="EMBL" id="KAL1835089.1"/>
    </source>
</evidence>
<name>A0ABR3UZZ5_9PEZI</name>
<comment type="caution">
    <text evidence="4">The sequence shown here is derived from an EMBL/GenBank/DDBJ whole genome shotgun (WGS) entry which is preliminary data.</text>
</comment>
<protein>
    <submittedName>
        <fullName evidence="4">Uncharacterized protein</fullName>
    </submittedName>
</protein>
<feature type="region of interest" description="Disordered" evidence="1">
    <location>
        <begin position="84"/>
        <end position="157"/>
    </location>
</feature>
<evidence type="ECO:0000256" key="2">
    <source>
        <dbReference type="SAM" id="Phobius"/>
    </source>
</evidence>
<feature type="signal peptide" evidence="3">
    <location>
        <begin position="1"/>
        <end position="19"/>
    </location>
</feature>
<feature type="transmembrane region" description="Helical" evidence="2">
    <location>
        <begin position="29"/>
        <end position="47"/>
    </location>
</feature>
<sequence length="259" mass="28059">MVFVMMIVCFTTLLGTARAVTAALATQIVYPILTAMGIVSVVNVLVFPEFSGRFLGEATIDTLCLTESTLKAAVEWFLEPAVGPRGGGGRRGSQKRGAVLGDDEACSEEEDEMDITEPAPTPMSQISTTHEQQQQQQKQPPKPSQSRGGDDDKDGPSSLVARLARLTAAKGRLRAKLASCKRAYEECMFEQHGHGPRRAERHHPDQRLREQVCADGRGGGGGQRGKREEAAAAAAAAAAAQRRRRVLRLGFRLPGRIRR</sequence>
<evidence type="ECO:0000256" key="3">
    <source>
        <dbReference type="SAM" id="SignalP"/>
    </source>
</evidence>
<feature type="chain" id="PRO_5047405989" evidence="3">
    <location>
        <begin position="20"/>
        <end position="259"/>
    </location>
</feature>
<dbReference type="EMBL" id="JAZHXJ010003538">
    <property type="protein sequence ID" value="KAL1835089.1"/>
    <property type="molecule type" value="Genomic_DNA"/>
</dbReference>
<keyword evidence="2" id="KW-0812">Transmembrane</keyword>
<keyword evidence="3" id="KW-0732">Signal</keyword>